<dbReference type="HAMAP" id="MF_02114">
    <property type="entry name" value="CofC"/>
    <property type="match status" value="1"/>
</dbReference>
<evidence type="ECO:0000256" key="5">
    <source>
        <dbReference type="HAMAP-Rule" id="MF_02114"/>
    </source>
</evidence>
<dbReference type="EMBL" id="JAUHMF010000001">
    <property type="protein sequence ID" value="MDT8897078.1"/>
    <property type="molecule type" value="Genomic_DNA"/>
</dbReference>
<keyword evidence="4 5" id="KW-0342">GTP-binding</keyword>
<dbReference type="RefSeq" id="WP_315623728.1">
    <property type="nucleotide sequence ID" value="NZ_JAUHMF010000001.1"/>
</dbReference>
<dbReference type="EC" id="2.7.7.105" evidence="5"/>
<reference evidence="6 7" key="1">
    <citation type="submission" date="2023-07" db="EMBL/GenBank/DDBJ databases">
        <title>Novel species of Thermanaerothrix with wide hydrolytic capabilities.</title>
        <authorList>
            <person name="Zayulina K.S."/>
            <person name="Podosokorskaya O.A."/>
            <person name="Elcheninov A.G."/>
        </authorList>
    </citation>
    <scope>NUCLEOTIDE SEQUENCE [LARGE SCALE GENOMIC DNA]</scope>
    <source>
        <strain evidence="6 7">4228-RoL</strain>
    </source>
</reference>
<dbReference type="SUPFAM" id="SSF53448">
    <property type="entry name" value="Nucleotide-diphospho-sugar transferases"/>
    <property type="match status" value="1"/>
</dbReference>
<evidence type="ECO:0000313" key="7">
    <source>
        <dbReference type="Proteomes" id="UP001254165"/>
    </source>
</evidence>
<protein>
    <recommendedName>
        <fullName evidence="5">Phosphoenolpyruvate guanylyltransferase</fullName>
        <shortName evidence="5">PEP guanylyltransferase</shortName>
        <ecNumber evidence="5">2.7.7.105</ecNumber>
    </recommendedName>
</protein>
<keyword evidence="7" id="KW-1185">Reference proteome</keyword>
<organism evidence="6 7">
    <name type="scientific">Thermanaerothrix solaris</name>
    <dbReference type="NCBI Taxonomy" id="3058434"/>
    <lineage>
        <taxon>Bacteria</taxon>
        <taxon>Bacillati</taxon>
        <taxon>Chloroflexota</taxon>
        <taxon>Anaerolineae</taxon>
        <taxon>Anaerolineales</taxon>
        <taxon>Anaerolineaceae</taxon>
        <taxon>Thermanaerothrix</taxon>
    </lineage>
</organism>
<keyword evidence="1 5" id="KW-0808">Transferase</keyword>
<dbReference type="PANTHER" id="PTHR40392:SF1">
    <property type="entry name" value="2-PHOSPHO-L-LACTATE GUANYLYLTRANSFERASE"/>
    <property type="match status" value="1"/>
</dbReference>
<name>A0ABU3NLH9_9CHLR</name>
<dbReference type="InterPro" id="IPR002835">
    <property type="entry name" value="CofC"/>
</dbReference>
<keyword evidence="2 5" id="KW-0548">Nucleotidyltransferase</keyword>
<evidence type="ECO:0000313" key="6">
    <source>
        <dbReference type="EMBL" id="MDT8897078.1"/>
    </source>
</evidence>
<gene>
    <name evidence="6" type="primary">cofC</name>
    <name evidence="5" type="synonym">fbiD</name>
    <name evidence="6" type="ORF">QYE77_02285</name>
</gene>
<proteinExistence type="inferred from homology"/>
<dbReference type="GO" id="GO:0043814">
    <property type="term" value="F:phospholactate guanylyltransferase activity"/>
    <property type="evidence" value="ECO:0007669"/>
    <property type="project" value="UniProtKB-EC"/>
</dbReference>
<comment type="similarity">
    <text evidence="5">Belongs to the CofC family.</text>
</comment>
<evidence type="ECO:0000256" key="2">
    <source>
        <dbReference type="ARBA" id="ARBA00022695"/>
    </source>
</evidence>
<dbReference type="PANTHER" id="PTHR40392">
    <property type="entry name" value="2-PHOSPHO-L-LACTATE GUANYLYLTRANSFERASE"/>
    <property type="match status" value="1"/>
</dbReference>
<accession>A0ABU3NLH9</accession>
<dbReference type="NCBIfam" id="TIGR03552">
    <property type="entry name" value="F420_cofC"/>
    <property type="match status" value="1"/>
</dbReference>
<dbReference type="Proteomes" id="UP001254165">
    <property type="component" value="Unassembled WGS sequence"/>
</dbReference>
<comment type="catalytic activity">
    <reaction evidence="5">
        <text>phosphoenolpyruvate + GTP + H(+) = enolpyruvoyl-2-diphospho-5'-guanosine + diphosphate</text>
        <dbReference type="Rhea" id="RHEA:30519"/>
        <dbReference type="ChEBI" id="CHEBI:15378"/>
        <dbReference type="ChEBI" id="CHEBI:33019"/>
        <dbReference type="ChEBI" id="CHEBI:37565"/>
        <dbReference type="ChEBI" id="CHEBI:58702"/>
        <dbReference type="ChEBI" id="CHEBI:143701"/>
        <dbReference type="EC" id="2.7.7.105"/>
    </reaction>
</comment>
<sequence>MSTWAIVPVKPIYQGKSRLAAVLSQHERVLLNQMLYVHLLQVLQDVQEIEEILVVSRDSSILSTARQYRARTLQEDGRINLNLALRRATAMAQIYAASEVLILPVDLPLASPEDIRTILKSARFERGIVIVPDRHSRGTNALLVRPPGALEYQFGNNSFEAHCRQAHQKGLEVRTLELPSIAFDLDWPEDLEYWREHQMNPLTL</sequence>
<keyword evidence="3 5" id="KW-0547">Nucleotide-binding</keyword>
<evidence type="ECO:0000256" key="3">
    <source>
        <dbReference type="ARBA" id="ARBA00022741"/>
    </source>
</evidence>
<comment type="function">
    <text evidence="5">Guanylyltransferase that catalyzes the activation of phosphoenolpyruvate (PEP) as enolpyruvoyl-2-diphospho-5'-guanosine, via the condensation of PEP with GTP. It is involved in the biosynthesis of coenzyme F420, a hydride carrier cofactor.</text>
</comment>
<dbReference type="Gene3D" id="3.90.550.10">
    <property type="entry name" value="Spore Coat Polysaccharide Biosynthesis Protein SpsA, Chain A"/>
    <property type="match status" value="1"/>
</dbReference>
<comment type="pathway">
    <text evidence="5">Cofactor biosynthesis; coenzyme F420 biosynthesis.</text>
</comment>
<evidence type="ECO:0000256" key="4">
    <source>
        <dbReference type="ARBA" id="ARBA00023134"/>
    </source>
</evidence>
<comment type="caution">
    <text evidence="6">The sequence shown here is derived from an EMBL/GenBank/DDBJ whole genome shotgun (WGS) entry which is preliminary data.</text>
</comment>
<evidence type="ECO:0000256" key="1">
    <source>
        <dbReference type="ARBA" id="ARBA00022679"/>
    </source>
</evidence>
<dbReference type="InterPro" id="IPR029044">
    <property type="entry name" value="Nucleotide-diphossugar_trans"/>
</dbReference>
<dbReference type="Pfam" id="PF01983">
    <property type="entry name" value="CofC"/>
    <property type="match status" value="1"/>
</dbReference>